<dbReference type="GO" id="GO:0006338">
    <property type="term" value="P:chromatin remodeling"/>
    <property type="evidence" value="ECO:0007669"/>
    <property type="project" value="InterPro"/>
</dbReference>
<keyword evidence="7" id="KW-1185">Reference proteome</keyword>
<dbReference type="SMART" id="SM00490">
    <property type="entry name" value="HELICc"/>
    <property type="match status" value="1"/>
</dbReference>
<dbReference type="GO" id="GO:0003677">
    <property type="term" value="F:DNA binding"/>
    <property type="evidence" value="ECO:0007669"/>
    <property type="project" value="InterPro"/>
</dbReference>
<dbReference type="InterPro" id="IPR038718">
    <property type="entry name" value="SNF2-like_sf"/>
</dbReference>
<organism evidence="5">
    <name type="scientific">Hexamita inflata</name>
    <dbReference type="NCBI Taxonomy" id="28002"/>
    <lineage>
        <taxon>Eukaryota</taxon>
        <taxon>Metamonada</taxon>
        <taxon>Diplomonadida</taxon>
        <taxon>Hexamitidae</taxon>
        <taxon>Hexamitinae</taxon>
        <taxon>Hexamita</taxon>
    </lineage>
</organism>
<feature type="domain" description="Helicase C-terminal" evidence="4">
    <location>
        <begin position="407"/>
        <end position="558"/>
    </location>
</feature>
<dbReference type="InterPro" id="IPR015195">
    <property type="entry name" value="SLIDE"/>
</dbReference>
<reference evidence="6 7" key="2">
    <citation type="submission" date="2024-07" db="EMBL/GenBank/DDBJ databases">
        <authorList>
            <person name="Akdeniz Z."/>
        </authorList>
    </citation>
    <scope>NUCLEOTIDE SEQUENCE [LARGE SCALE GENOMIC DNA]</scope>
</reference>
<dbReference type="InterPro" id="IPR014001">
    <property type="entry name" value="Helicase_ATP-bd"/>
</dbReference>
<comment type="caution">
    <text evidence="5">The sequence shown here is derived from an EMBL/GenBank/DDBJ whole genome shotgun (WGS) entry which is preliminary data.</text>
</comment>
<dbReference type="PROSITE" id="PS51194">
    <property type="entry name" value="HELICASE_CTER"/>
    <property type="match status" value="1"/>
</dbReference>
<dbReference type="EMBL" id="CATOUU010001118">
    <property type="protein sequence ID" value="CAI9972942.1"/>
    <property type="molecule type" value="Genomic_DNA"/>
</dbReference>
<dbReference type="Gene3D" id="3.40.50.300">
    <property type="entry name" value="P-loop containing nucleotide triphosphate hydrolases"/>
    <property type="match status" value="1"/>
</dbReference>
<feature type="coiled-coil region" evidence="2">
    <location>
        <begin position="616"/>
        <end position="643"/>
    </location>
</feature>
<dbReference type="GO" id="GO:0005634">
    <property type="term" value="C:nucleus"/>
    <property type="evidence" value="ECO:0007669"/>
    <property type="project" value="InterPro"/>
</dbReference>
<protein>
    <submittedName>
        <fullName evidence="5">Putative</fullName>
    </submittedName>
</protein>
<sequence>MSTLLEKIQNLKQICGIYDEEDTSRTTTPSQFKQSKNLNKDHRHVFEETDVNDMDENTTATNNNNKSGKAAQLVNVVTQPTKLIGGIMKSYQLESLQWLLNIHSYSQKHKQQFDTRDPNLYQINAILADEMGLGKTIQTLALLTAVYENFGIKGRHLIVVPKSTLPQWQQEQQKWCPFFNLLVIIGEREERESLMELLKDKMFNIVLTTYDIINIEFRKFQQQQFEYLIMDEGHKLKSQDTIICQNIKHLKTQHKLLLTGTPIQNDLNELWSLLNVLMPYIFDNPEEFVQVLQQDQNVEKLQEILTLFILRREKKDVETLPPKYEYLIKCPMTMLQKRLYKGILLKDSSALREAVQSKNADVGKTSLTNILMQLRKVADHPYLLKGVEPEPYIDGDHLINVCGKMVVLQKLISKIKGRGEKMLIFCQMTSMLNIIEDYLLYTHTSYVRIDGSTDLDDRANNMKHFMKSDSGITAFLLSTRAGSLGLNLTAANHVVIFQQDFNPQVDLQAVGRAYRLLQKNNVFVYRLLSENSVDVRIYERSILKLKLDELIMQSGDYSGQIKKIDQKKSKNHLMDMVAFGSEQLFNDVDQSGDREEKWDYNTPEVQFSDEKLDQLLEAAFEEQKKLDQRVSEKQNKVEEVIKNLGTDGKLEAQDVQGMYEFEGENFKALTEKLMEEKRKSWTYRRVAAEEMDDEEDDTTVVRDYPTDKKFKRSIYFRPDYYLLNEKFYKLQDRVMAEIQGPISQIFNLNQQLTYEAYLTEVRAGPRKDLYVNENLPGLNEKQVTDYQKFLEVNCPLLNCQPISKKEFQLIVQCLTDNDFEEKQIENKIRRVIYDHEFEKYDSAEYTSSPQKQQQYAFGVLPPSTKYKIAAPCDFKDSNEPDYHSSYVLFKSSQPTLQLDEETFITYSKTLFSLNQEAEWAVKIMRAVARRNQLVKKYSATYKLATQSENPLYNMQLPSLQRAVVKGYNELNDRFLILWSNIFGFNHYKQCLQFIKSSKMFANDFWLKSRETGELKERVEKLVKLFIQQNDKNGDKVEVEKIEQ</sequence>
<evidence type="ECO:0000256" key="1">
    <source>
        <dbReference type="ARBA" id="ARBA00022801"/>
    </source>
</evidence>
<dbReference type="FunFam" id="3.40.50.300:FF:002464">
    <property type="entry name" value="Putative SNF2 family helicase"/>
    <property type="match status" value="1"/>
</dbReference>
<keyword evidence="2" id="KW-0175">Coiled coil</keyword>
<dbReference type="PANTHER" id="PTHR10799">
    <property type="entry name" value="SNF2/RAD54 HELICASE FAMILY"/>
    <property type="match status" value="1"/>
</dbReference>
<dbReference type="Gene3D" id="3.40.50.10810">
    <property type="entry name" value="Tandem AAA-ATPase domain"/>
    <property type="match status" value="1"/>
</dbReference>
<keyword evidence="1" id="KW-0378">Hydrolase</keyword>
<accession>A0AA86V1W5</accession>
<dbReference type="PROSITE" id="PS51192">
    <property type="entry name" value="HELICASE_ATP_BIND_1"/>
    <property type="match status" value="1"/>
</dbReference>
<evidence type="ECO:0000259" key="3">
    <source>
        <dbReference type="PROSITE" id="PS51192"/>
    </source>
</evidence>
<dbReference type="InterPro" id="IPR000330">
    <property type="entry name" value="SNF2_N"/>
</dbReference>
<dbReference type="GO" id="GO:0005524">
    <property type="term" value="F:ATP binding"/>
    <property type="evidence" value="ECO:0007669"/>
    <property type="project" value="InterPro"/>
</dbReference>
<feature type="domain" description="Helicase ATP-binding" evidence="3">
    <location>
        <begin position="116"/>
        <end position="280"/>
    </location>
</feature>
<dbReference type="InterPro" id="IPR027417">
    <property type="entry name" value="P-loop_NTPase"/>
</dbReference>
<evidence type="ECO:0000259" key="4">
    <source>
        <dbReference type="PROSITE" id="PS51194"/>
    </source>
</evidence>
<name>A0AA86V1W5_9EUKA</name>
<dbReference type="Proteomes" id="UP001642409">
    <property type="component" value="Unassembled WGS sequence"/>
</dbReference>
<dbReference type="AlphaFoldDB" id="A0AA86V1W5"/>
<dbReference type="Pfam" id="PF00271">
    <property type="entry name" value="Helicase_C"/>
    <property type="match status" value="1"/>
</dbReference>
<dbReference type="InterPro" id="IPR009057">
    <property type="entry name" value="Homeodomain-like_sf"/>
</dbReference>
<evidence type="ECO:0000256" key="2">
    <source>
        <dbReference type="SAM" id="Coils"/>
    </source>
</evidence>
<dbReference type="InterPro" id="IPR049730">
    <property type="entry name" value="SNF2/RAD54-like_C"/>
</dbReference>
<dbReference type="SUPFAM" id="SSF46689">
    <property type="entry name" value="Homeodomain-like"/>
    <property type="match status" value="1"/>
</dbReference>
<dbReference type="InterPro" id="IPR001650">
    <property type="entry name" value="Helicase_C-like"/>
</dbReference>
<evidence type="ECO:0000313" key="7">
    <source>
        <dbReference type="Proteomes" id="UP001642409"/>
    </source>
</evidence>
<dbReference type="CDD" id="cd18793">
    <property type="entry name" value="SF2_C_SNF"/>
    <property type="match status" value="1"/>
</dbReference>
<evidence type="ECO:0000313" key="6">
    <source>
        <dbReference type="EMBL" id="CAL6022305.1"/>
    </source>
</evidence>
<dbReference type="Gene3D" id="1.10.10.60">
    <property type="entry name" value="Homeodomain-like"/>
    <property type="match status" value="1"/>
</dbReference>
<dbReference type="EMBL" id="CAXDID020000091">
    <property type="protein sequence ID" value="CAL6022305.1"/>
    <property type="molecule type" value="Genomic_DNA"/>
</dbReference>
<evidence type="ECO:0000313" key="5">
    <source>
        <dbReference type="EMBL" id="CAI9972942.1"/>
    </source>
</evidence>
<dbReference type="Pfam" id="PF00176">
    <property type="entry name" value="SNF2-rel_dom"/>
    <property type="match status" value="1"/>
</dbReference>
<dbReference type="GO" id="GO:0016787">
    <property type="term" value="F:hydrolase activity"/>
    <property type="evidence" value="ECO:0007669"/>
    <property type="project" value="UniProtKB-KW"/>
</dbReference>
<dbReference type="SUPFAM" id="SSF52540">
    <property type="entry name" value="P-loop containing nucleoside triphosphate hydrolases"/>
    <property type="match status" value="2"/>
</dbReference>
<reference evidence="5" key="1">
    <citation type="submission" date="2023-06" db="EMBL/GenBank/DDBJ databases">
        <authorList>
            <person name="Kurt Z."/>
        </authorList>
    </citation>
    <scope>NUCLEOTIDE SEQUENCE</scope>
</reference>
<dbReference type="Pfam" id="PF09111">
    <property type="entry name" value="SLIDE"/>
    <property type="match status" value="1"/>
</dbReference>
<dbReference type="SMART" id="SM00487">
    <property type="entry name" value="DEXDc"/>
    <property type="match status" value="1"/>
</dbReference>
<gene>
    <name evidence="6" type="ORF">HINF_LOCUS28580</name>
    <name evidence="5" type="ORF">HINF_LOCUS60587</name>
</gene>
<proteinExistence type="predicted"/>